<evidence type="ECO:0000313" key="2">
    <source>
        <dbReference type="EMBL" id="KAG2185637.1"/>
    </source>
</evidence>
<keyword evidence="1" id="KW-1133">Transmembrane helix</keyword>
<dbReference type="OrthoDB" id="2391627at2759"/>
<proteinExistence type="predicted"/>
<feature type="transmembrane region" description="Helical" evidence="1">
    <location>
        <begin position="20"/>
        <end position="41"/>
    </location>
</feature>
<organism evidence="2 3">
    <name type="scientific">Umbelopsis vinacea</name>
    <dbReference type="NCBI Taxonomy" id="44442"/>
    <lineage>
        <taxon>Eukaryota</taxon>
        <taxon>Fungi</taxon>
        <taxon>Fungi incertae sedis</taxon>
        <taxon>Mucoromycota</taxon>
        <taxon>Mucoromycotina</taxon>
        <taxon>Umbelopsidomycetes</taxon>
        <taxon>Umbelopsidales</taxon>
        <taxon>Umbelopsidaceae</taxon>
        <taxon>Umbelopsis</taxon>
    </lineage>
</organism>
<reference evidence="2" key="1">
    <citation type="submission" date="2020-12" db="EMBL/GenBank/DDBJ databases">
        <title>Metabolic potential, ecology and presence of endohyphal bacteria is reflected in genomic diversity of Mucoromycotina.</title>
        <authorList>
            <person name="Muszewska A."/>
            <person name="Okrasinska A."/>
            <person name="Steczkiewicz K."/>
            <person name="Drgas O."/>
            <person name="Orlowska M."/>
            <person name="Perlinska-Lenart U."/>
            <person name="Aleksandrzak-Piekarczyk T."/>
            <person name="Szatraj K."/>
            <person name="Zielenkiewicz U."/>
            <person name="Pilsyk S."/>
            <person name="Malc E."/>
            <person name="Mieczkowski P."/>
            <person name="Kruszewska J.S."/>
            <person name="Biernat P."/>
            <person name="Pawlowska J."/>
        </authorList>
    </citation>
    <scope>NUCLEOTIDE SEQUENCE</scope>
    <source>
        <strain evidence="2">WA0000051536</strain>
    </source>
</reference>
<evidence type="ECO:0000256" key="1">
    <source>
        <dbReference type="SAM" id="Phobius"/>
    </source>
</evidence>
<comment type="caution">
    <text evidence="2">The sequence shown here is derived from an EMBL/GenBank/DDBJ whole genome shotgun (WGS) entry which is preliminary data.</text>
</comment>
<dbReference type="GO" id="GO:0005739">
    <property type="term" value="C:mitochondrion"/>
    <property type="evidence" value="ECO:0007669"/>
    <property type="project" value="GOC"/>
</dbReference>
<dbReference type="EMBL" id="JAEPRA010000005">
    <property type="protein sequence ID" value="KAG2185637.1"/>
    <property type="molecule type" value="Genomic_DNA"/>
</dbReference>
<dbReference type="InterPro" id="IPR019182">
    <property type="entry name" value="Cytochrome_b-c1_su10_fun"/>
</dbReference>
<name>A0A8H7Q3V5_9FUNG</name>
<dbReference type="AlphaFoldDB" id="A0A8H7Q3V5"/>
<dbReference type="Pfam" id="PF09796">
    <property type="entry name" value="QCR10"/>
    <property type="match status" value="1"/>
</dbReference>
<dbReference type="PANTHER" id="PTHR28254">
    <property type="entry name" value="CYTOCHROME B-C1 COMPLEX SUBUNIT 10"/>
    <property type="match status" value="1"/>
</dbReference>
<dbReference type="Proteomes" id="UP000612746">
    <property type="component" value="Unassembled WGS sequence"/>
</dbReference>
<dbReference type="PANTHER" id="PTHR28254:SF1">
    <property type="entry name" value="CYTOCHROME B-C1 COMPLEX SUBUNIT 10, MITOCHONDRIAL"/>
    <property type="match status" value="1"/>
</dbReference>
<protein>
    <submittedName>
        <fullName evidence="2">Uncharacterized protein</fullName>
    </submittedName>
</protein>
<keyword evidence="1" id="KW-0472">Membrane</keyword>
<keyword evidence="1" id="KW-0812">Transmembrane</keyword>
<keyword evidence="3" id="KW-1185">Reference proteome</keyword>
<dbReference type="GO" id="GO:0006122">
    <property type="term" value="P:mitochondrial electron transport, ubiquinol to cytochrome c"/>
    <property type="evidence" value="ECO:0007669"/>
    <property type="project" value="InterPro"/>
</dbReference>
<accession>A0A8H7Q3V5</accession>
<sequence length="73" mass="7595">MPAPKIATVPHFGFITPEKLVRVAPSAAVWGAAAGAAVLLLGSDIPIIKRDILSKVPFVGSYWAVAAPAQDEE</sequence>
<gene>
    <name evidence="2" type="ORF">INT44_002430</name>
</gene>
<evidence type="ECO:0000313" key="3">
    <source>
        <dbReference type="Proteomes" id="UP000612746"/>
    </source>
</evidence>